<dbReference type="PANTHER" id="PTHR42798">
    <property type="entry name" value="LIPOPROTEIN-RELEASING SYSTEM ATP-BINDING PROTEIN LOLD"/>
    <property type="match status" value="1"/>
</dbReference>
<comment type="similarity">
    <text evidence="1">Belongs to the ABC transporter superfamily.</text>
</comment>
<dbReference type="GO" id="GO:0022857">
    <property type="term" value="F:transmembrane transporter activity"/>
    <property type="evidence" value="ECO:0007669"/>
    <property type="project" value="UniProtKB-ARBA"/>
</dbReference>
<evidence type="ECO:0000256" key="1">
    <source>
        <dbReference type="ARBA" id="ARBA00005417"/>
    </source>
</evidence>
<dbReference type="InterPro" id="IPR017871">
    <property type="entry name" value="ABC_transporter-like_CS"/>
</dbReference>
<dbReference type="Pfam" id="PF00005">
    <property type="entry name" value="ABC_tran"/>
    <property type="match status" value="1"/>
</dbReference>
<evidence type="ECO:0000313" key="6">
    <source>
        <dbReference type="EMBL" id="SDZ00367.1"/>
    </source>
</evidence>
<dbReference type="GO" id="GO:0098796">
    <property type="term" value="C:membrane protein complex"/>
    <property type="evidence" value="ECO:0007669"/>
    <property type="project" value="UniProtKB-ARBA"/>
</dbReference>
<keyword evidence="2" id="KW-0813">Transport</keyword>
<evidence type="ECO:0000259" key="5">
    <source>
        <dbReference type="PROSITE" id="PS50893"/>
    </source>
</evidence>
<evidence type="ECO:0000256" key="3">
    <source>
        <dbReference type="ARBA" id="ARBA00022741"/>
    </source>
</evidence>
<feature type="domain" description="ABC transporter" evidence="5">
    <location>
        <begin position="54"/>
        <end position="293"/>
    </location>
</feature>
<dbReference type="PROSITE" id="PS00211">
    <property type="entry name" value="ABC_TRANSPORTER_1"/>
    <property type="match status" value="1"/>
</dbReference>
<dbReference type="GO" id="GO:0005524">
    <property type="term" value="F:ATP binding"/>
    <property type="evidence" value="ECO:0007669"/>
    <property type="project" value="UniProtKB-KW"/>
</dbReference>
<organism evidence="6 7">
    <name type="scientific">Tindallia californiensis</name>
    <dbReference type="NCBI Taxonomy" id="159292"/>
    <lineage>
        <taxon>Bacteria</taxon>
        <taxon>Bacillati</taxon>
        <taxon>Bacillota</taxon>
        <taxon>Clostridia</taxon>
        <taxon>Peptostreptococcales</taxon>
        <taxon>Tindalliaceae</taxon>
        <taxon>Tindallia</taxon>
    </lineage>
</organism>
<protein>
    <submittedName>
        <fullName evidence="6">Lipoprotein-releasing system ATP-binding protein</fullName>
    </submittedName>
</protein>
<reference evidence="6 7" key="1">
    <citation type="submission" date="2016-10" db="EMBL/GenBank/DDBJ databases">
        <authorList>
            <person name="de Groot N.N."/>
        </authorList>
    </citation>
    <scope>NUCLEOTIDE SEQUENCE [LARGE SCALE GENOMIC DNA]</scope>
    <source>
        <strain evidence="6 7">APO</strain>
    </source>
</reference>
<evidence type="ECO:0000313" key="7">
    <source>
        <dbReference type="Proteomes" id="UP000199230"/>
    </source>
</evidence>
<name>A0A1H3PH12_9FIRM</name>
<gene>
    <name evidence="6" type="ORF">SAMN05192546_106204</name>
</gene>
<sequence length="307" mass="34631">MEGQLERQLERQLEKQLEGQVRVKELWVKVKKGRYGALWGRHCDSSLEGVDVMLETRNITKVYGTLVKTKALGGIDLKFEAGEFSSIIGYSGSGKTTLLNILGALDRPTEGSVWFQEGEVTAMSDRELADFRNRNIGFIFQFHHLLPEFTALENVLIPTWIKSHSSSRAKEGRAKELLELVGLKERLNNKATDLSGGQQQRVAIARSLINEPAIILADEPTGNLDSETTEQVYSLMREINATLNTAFIVVTHNDHIAAKSDRIIEMKDGLILKDYLTSKKNPEKVWEDVAPKYCRHCYEDGEENQLL</sequence>
<proteinExistence type="inferred from homology"/>
<dbReference type="FunFam" id="3.40.50.300:FF:000032">
    <property type="entry name" value="Export ABC transporter ATP-binding protein"/>
    <property type="match status" value="1"/>
</dbReference>
<keyword evidence="3" id="KW-0547">Nucleotide-binding</keyword>
<dbReference type="PANTHER" id="PTHR42798:SF7">
    <property type="entry name" value="ALPHA-D-RIBOSE 1-METHYLPHOSPHONATE 5-TRIPHOSPHATE SYNTHASE SUBUNIT PHNL"/>
    <property type="match status" value="1"/>
</dbReference>
<dbReference type="SMART" id="SM00382">
    <property type="entry name" value="AAA"/>
    <property type="match status" value="1"/>
</dbReference>
<dbReference type="Gene3D" id="3.40.50.300">
    <property type="entry name" value="P-loop containing nucleotide triphosphate hydrolases"/>
    <property type="match status" value="1"/>
</dbReference>
<evidence type="ECO:0000256" key="4">
    <source>
        <dbReference type="ARBA" id="ARBA00022840"/>
    </source>
</evidence>
<evidence type="ECO:0000256" key="2">
    <source>
        <dbReference type="ARBA" id="ARBA00022448"/>
    </source>
</evidence>
<dbReference type="InterPro" id="IPR003439">
    <property type="entry name" value="ABC_transporter-like_ATP-bd"/>
</dbReference>
<dbReference type="CDD" id="cd03255">
    <property type="entry name" value="ABC_MJ0796_LolCDE_FtsE"/>
    <property type="match status" value="1"/>
</dbReference>
<dbReference type="InterPro" id="IPR027417">
    <property type="entry name" value="P-loop_NTPase"/>
</dbReference>
<accession>A0A1H3PH12</accession>
<dbReference type="InterPro" id="IPR017911">
    <property type="entry name" value="MacB-like_ATP-bd"/>
</dbReference>
<keyword evidence="4 6" id="KW-0067">ATP-binding</keyword>
<dbReference type="PROSITE" id="PS50893">
    <property type="entry name" value="ABC_TRANSPORTER_2"/>
    <property type="match status" value="1"/>
</dbReference>
<keyword evidence="7" id="KW-1185">Reference proteome</keyword>
<dbReference type="STRING" id="159292.SAMN05192546_106204"/>
<dbReference type="InterPro" id="IPR003593">
    <property type="entry name" value="AAA+_ATPase"/>
</dbReference>
<dbReference type="Proteomes" id="UP000199230">
    <property type="component" value="Unassembled WGS sequence"/>
</dbReference>
<dbReference type="SUPFAM" id="SSF52540">
    <property type="entry name" value="P-loop containing nucleoside triphosphate hydrolases"/>
    <property type="match status" value="1"/>
</dbReference>
<dbReference type="RefSeq" id="WP_330386607.1">
    <property type="nucleotide sequence ID" value="NZ_FNPV01000006.1"/>
</dbReference>
<dbReference type="EMBL" id="FNPV01000006">
    <property type="protein sequence ID" value="SDZ00367.1"/>
    <property type="molecule type" value="Genomic_DNA"/>
</dbReference>
<keyword evidence="6" id="KW-0449">Lipoprotein</keyword>
<dbReference type="AlphaFoldDB" id="A0A1H3PH12"/>
<dbReference type="GO" id="GO:0016887">
    <property type="term" value="F:ATP hydrolysis activity"/>
    <property type="evidence" value="ECO:0007669"/>
    <property type="project" value="InterPro"/>
</dbReference>